<organism evidence="2 3">
    <name type="scientific">Funneliformis geosporum</name>
    <dbReference type="NCBI Taxonomy" id="1117311"/>
    <lineage>
        <taxon>Eukaryota</taxon>
        <taxon>Fungi</taxon>
        <taxon>Fungi incertae sedis</taxon>
        <taxon>Mucoromycota</taxon>
        <taxon>Glomeromycotina</taxon>
        <taxon>Glomeromycetes</taxon>
        <taxon>Glomerales</taxon>
        <taxon>Glomeraceae</taxon>
        <taxon>Funneliformis</taxon>
    </lineage>
</organism>
<evidence type="ECO:0000313" key="3">
    <source>
        <dbReference type="Proteomes" id="UP001153678"/>
    </source>
</evidence>
<evidence type="ECO:0000313" key="2">
    <source>
        <dbReference type="EMBL" id="CAI2162558.1"/>
    </source>
</evidence>
<name>A0A9W4WHP9_9GLOM</name>
<dbReference type="AlphaFoldDB" id="A0A9W4WHP9"/>
<reference evidence="2" key="1">
    <citation type="submission" date="2022-08" db="EMBL/GenBank/DDBJ databases">
        <authorList>
            <person name="Kallberg Y."/>
            <person name="Tangrot J."/>
            <person name="Rosling A."/>
        </authorList>
    </citation>
    <scope>NUCLEOTIDE SEQUENCE</scope>
    <source>
        <strain evidence="2">Wild A</strain>
    </source>
</reference>
<dbReference type="EMBL" id="CAMKVN010000043">
    <property type="protein sequence ID" value="CAI2162558.1"/>
    <property type="molecule type" value="Genomic_DNA"/>
</dbReference>
<accession>A0A9W4WHP9</accession>
<keyword evidence="1" id="KW-0175">Coiled coil</keyword>
<dbReference type="OrthoDB" id="10593862at2759"/>
<evidence type="ECO:0000256" key="1">
    <source>
        <dbReference type="SAM" id="Coils"/>
    </source>
</evidence>
<dbReference type="Proteomes" id="UP001153678">
    <property type="component" value="Unassembled WGS sequence"/>
</dbReference>
<gene>
    <name evidence="2" type="ORF">FWILDA_LOCUS619</name>
</gene>
<feature type="coiled-coil region" evidence="1">
    <location>
        <begin position="175"/>
        <end position="202"/>
    </location>
</feature>
<protein>
    <submittedName>
        <fullName evidence="2">17828_t:CDS:1</fullName>
    </submittedName>
</protein>
<comment type="caution">
    <text evidence="2">The sequence shown here is derived from an EMBL/GenBank/DDBJ whole genome shotgun (WGS) entry which is preliminary data.</text>
</comment>
<sequence length="209" mass="24330">MNRTLTIDPSSDGTTGYFLIDESMSAMNFFEVKSTVFNQQMTSLYELVREHQPANIVYEGIQYINKDNISSNTGSLFKLMGSIESLKNMKSKLQKYSDQELVSELERRKEIKEKLARNNLTMLISSDIKETIRIPKRVKKIRVCDEKELEGERSKNRLQLLFKQLEEVSELETLARLEEKLLATINQEIEKIEENNQQDLAQELTNEEL</sequence>
<keyword evidence="3" id="KW-1185">Reference proteome</keyword>
<proteinExistence type="predicted"/>